<name>A0A6J5MQW3_9CAUD</name>
<gene>
    <name evidence="1" type="ORF">UFOVP532_48</name>
</gene>
<proteinExistence type="predicted"/>
<evidence type="ECO:0000313" key="1">
    <source>
        <dbReference type="EMBL" id="CAB4149078.1"/>
    </source>
</evidence>
<reference evidence="1" key="1">
    <citation type="submission" date="2020-04" db="EMBL/GenBank/DDBJ databases">
        <authorList>
            <person name="Chiriac C."/>
            <person name="Salcher M."/>
            <person name="Ghai R."/>
            <person name="Kavagutti S V."/>
        </authorList>
    </citation>
    <scope>NUCLEOTIDE SEQUENCE</scope>
</reference>
<accession>A0A6J5MQW3</accession>
<organism evidence="1">
    <name type="scientific">uncultured Caudovirales phage</name>
    <dbReference type="NCBI Taxonomy" id="2100421"/>
    <lineage>
        <taxon>Viruses</taxon>
        <taxon>Duplodnaviria</taxon>
        <taxon>Heunggongvirae</taxon>
        <taxon>Uroviricota</taxon>
        <taxon>Caudoviricetes</taxon>
        <taxon>Peduoviridae</taxon>
        <taxon>Maltschvirus</taxon>
        <taxon>Maltschvirus maltsch</taxon>
    </lineage>
</organism>
<sequence>MKLADKIELFKKNNPDRLEHTFKNGLNWKGSGSYKLHWWLDSIYKDIVNEWHSFKTEKHKSFLEEILK</sequence>
<protein>
    <submittedName>
        <fullName evidence="1">Uncharacterized protein</fullName>
    </submittedName>
</protein>
<dbReference type="EMBL" id="LR796497">
    <property type="protein sequence ID" value="CAB4149078.1"/>
    <property type="molecule type" value="Genomic_DNA"/>
</dbReference>